<feature type="transmembrane region" description="Helical" evidence="2">
    <location>
        <begin position="272"/>
        <end position="290"/>
    </location>
</feature>
<accession>A0A3E2HLZ7</accession>
<feature type="transmembrane region" description="Helical" evidence="2">
    <location>
        <begin position="136"/>
        <end position="160"/>
    </location>
</feature>
<protein>
    <recommendedName>
        <fullName evidence="5">Transmembrane protein 69</fullName>
    </recommendedName>
</protein>
<feature type="compositionally biased region" description="Basic and acidic residues" evidence="1">
    <location>
        <begin position="321"/>
        <end position="340"/>
    </location>
</feature>
<name>A0A3E2HLZ7_SCYLI</name>
<dbReference type="EMBL" id="NCSJ02000021">
    <property type="protein sequence ID" value="RFU34414.1"/>
    <property type="molecule type" value="Genomic_DNA"/>
</dbReference>
<dbReference type="PANTHER" id="PTHR15887">
    <property type="entry name" value="TRANSMEMBRANE PROTEIN 69"/>
    <property type="match status" value="1"/>
</dbReference>
<evidence type="ECO:0000256" key="2">
    <source>
        <dbReference type="SAM" id="Phobius"/>
    </source>
</evidence>
<dbReference type="OrthoDB" id="194289at2759"/>
<evidence type="ECO:0000256" key="1">
    <source>
        <dbReference type="SAM" id="MobiDB-lite"/>
    </source>
</evidence>
<feature type="region of interest" description="Disordered" evidence="1">
    <location>
        <begin position="321"/>
        <end position="386"/>
    </location>
</feature>
<gene>
    <name evidence="3" type="ORF">B7463_g1902</name>
</gene>
<evidence type="ECO:0000313" key="3">
    <source>
        <dbReference type="EMBL" id="RFU34414.1"/>
    </source>
</evidence>
<reference evidence="3 4" key="1">
    <citation type="submission" date="2018-05" db="EMBL/GenBank/DDBJ databases">
        <title>Draft genome sequence of Scytalidium lignicola DSM 105466, a ubiquitous saprotrophic fungus.</title>
        <authorList>
            <person name="Buettner E."/>
            <person name="Gebauer A.M."/>
            <person name="Hofrichter M."/>
            <person name="Liers C."/>
            <person name="Kellner H."/>
        </authorList>
    </citation>
    <scope>NUCLEOTIDE SEQUENCE [LARGE SCALE GENOMIC DNA]</scope>
    <source>
        <strain evidence="3 4">DSM 105466</strain>
    </source>
</reference>
<feature type="transmembrane region" description="Helical" evidence="2">
    <location>
        <begin position="227"/>
        <end position="252"/>
    </location>
</feature>
<keyword evidence="2" id="KW-0472">Membrane</keyword>
<comment type="caution">
    <text evidence="3">The sequence shown here is derived from an EMBL/GenBank/DDBJ whole genome shotgun (WGS) entry which is preliminary data.</text>
</comment>
<dbReference type="OMA" id="AWPTLLM"/>
<feature type="region of interest" description="Disordered" evidence="1">
    <location>
        <begin position="73"/>
        <end position="111"/>
    </location>
</feature>
<feature type="transmembrane region" description="Helical" evidence="2">
    <location>
        <begin position="187"/>
        <end position="207"/>
    </location>
</feature>
<sequence length="386" mass="43138">MLRTPATRLLLRNTRISSVYMSSYSTIIPRIHPAPPLQTLRNKRPELKHSTPSSLLWISTKDQPINKIDREAERKRAEEKLKPTPESISTASSVRHVFEESQTKPPEDDDMTRELKADFNTIKETFSLSEVPKESLYLGLAGVLPYVATSLSTVFLTYNINNEYSIGALFAPETARYLLDVMVPMQIGYGAVIISFLGAIHWGLEYAGYGGHKGYYRFFHGVIPTAIAWPTLLMPVESALITQFLTFSALYFSDARATVKGWCPPWYTTYRFVLTLLVGASIVISLIGRGQIMKHDGTFKDPVAKLQSDRDTQRKALDAEQAELRKKSIKESTKGEEKPESSGSGKTNEEKKSNGNEDNKTNSNNKKSENDTSEGSEGKKKAEGDN</sequence>
<dbReference type="Pfam" id="PF11911">
    <property type="entry name" value="DUF3429"/>
    <property type="match status" value="1"/>
</dbReference>
<feature type="compositionally biased region" description="Basic and acidic residues" evidence="1">
    <location>
        <begin position="347"/>
        <end position="386"/>
    </location>
</feature>
<dbReference type="AlphaFoldDB" id="A0A3E2HLZ7"/>
<dbReference type="Proteomes" id="UP000258309">
    <property type="component" value="Unassembled WGS sequence"/>
</dbReference>
<keyword evidence="2" id="KW-1133">Transmembrane helix</keyword>
<evidence type="ECO:0000313" key="4">
    <source>
        <dbReference type="Proteomes" id="UP000258309"/>
    </source>
</evidence>
<keyword evidence="2" id="KW-0812">Transmembrane</keyword>
<keyword evidence="4" id="KW-1185">Reference proteome</keyword>
<proteinExistence type="predicted"/>
<feature type="compositionally biased region" description="Basic and acidic residues" evidence="1">
    <location>
        <begin position="73"/>
        <end position="83"/>
    </location>
</feature>
<dbReference type="InterPro" id="IPR021836">
    <property type="entry name" value="DUF3429"/>
</dbReference>
<feature type="non-terminal residue" evidence="3">
    <location>
        <position position="386"/>
    </location>
</feature>
<dbReference type="STRING" id="5539.A0A3E2HLZ7"/>
<feature type="compositionally biased region" description="Basic and acidic residues" evidence="1">
    <location>
        <begin position="96"/>
        <end position="111"/>
    </location>
</feature>
<feature type="non-terminal residue" evidence="3">
    <location>
        <position position="1"/>
    </location>
</feature>
<evidence type="ECO:0008006" key="5">
    <source>
        <dbReference type="Google" id="ProtNLM"/>
    </source>
</evidence>
<organism evidence="3 4">
    <name type="scientific">Scytalidium lignicola</name>
    <name type="common">Hyphomycete</name>
    <dbReference type="NCBI Taxonomy" id="5539"/>
    <lineage>
        <taxon>Eukaryota</taxon>
        <taxon>Fungi</taxon>
        <taxon>Dikarya</taxon>
        <taxon>Ascomycota</taxon>
        <taxon>Pezizomycotina</taxon>
        <taxon>Leotiomycetes</taxon>
        <taxon>Leotiomycetes incertae sedis</taxon>
        <taxon>Scytalidium</taxon>
    </lineage>
</organism>
<dbReference type="PANTHER" id="PTHR15887:SF1">
    <property type="entry name" value="TRANSMEMBRANE PROTEIN 69"/>
    <property type="match status" value="1"/>
</dbReference>